<feature type="binding site" evidence="8">
    <location>
        <position position="159"/>
    </location>
    <ligand>
        <name>Mg(2+)</name>
        <dbReference type="ChEBI" id="CHEBI:18420"/>
    </ligand>
</feature>
<dbReference type="InterPro" id="IPR017850">
    <property type="entry name" value="Alkaline_phosphatase_core_sf"/>
</dbReference>
<accession>A0A1T4PQH9</accession>
<evidence type="ECO:0000256" key="4">
    <source>
        <dbReference type="ARBA" id="ARBA00022801"/>
    </source>
</evidence>
<name>A0A1T4PQH9_9FIRM</name>
<reference evidence="11" key="1">
    <citation type="submission" date="2017-02" db="EMBL/GenBank/DDBJ databases">
        <authorList>
            <person name="Varghese N."/>
            <person name="Submissions S."/>
        </authorList>
    </citation>
    <scope>NUCLEOTIDE SEQUENCE [LARGE SCALE GENOMIC DNA]</scope>
    <source>
        <strain evidence="11">ATCC BAA-73</strain>
    </source>
</reference>
<feature type="binding site" evidence="8">
    <location>
        <position position="445"/>
    </location>
    <ligand>
        <name>Zn(2+)</name>
        <dbReference type="ChEBI" id="CHEBI:29105"/>
        <label>2</label>
    </ligand>
</feature>
<feature type="binding site" evidence="8">
    <location>
        <position position="60"/>
    </location>
    <ligand>
        <name>Mg(2+)</name>
        <dbReference type="ChEBI" id="CHEBI:18420"/>
    </ligand>
</feature>
<feature type="binding site" evidence="8">
    <location>
        <position position="161"/>
    </location>
    <ligand>
        <name>Mg(2+)</name>
        <dbReference type="ChEBI" id="CHEBI:18420"/>
    </ligand>
</feature>
<evidence type="ECO:0000256" key="9">
    <source>
        <dbReference type="RuleBase" id="RU003946"/>
    </source>
</evidence>
<dbReference type="STRING" id="142842.SAMN02745118_02273"/>
<keyword evidence="6 8" id="KW-0460">Magnesium</keyword>
<keyword evidence="11" id="KW-1185">Reference proteome</keyword>
<evidence type="ECO:0000256" key="2">
    <source>
        <dbReference type="ARBA" id="ARBA00022553"/>
    </source>
</evidence>
<evidence type="ECO:0000313" key="10">
    <source>
        <dbReference type="EMBL" id="SJZ93561.1"/>
    </source>
</evidence>
<dbReference type="Gene3D" id="3.40.720.10">
    <property type="entry name" value="Alkaline Phosphatase, subunit A"/>
    <property type="match status" value="1"/>
</dbReference>
<feature type="binding site" evidence="8">
    <location>
        <position position="300"/>
    </location>
    <ligand>
        <name>Zn(2+)</name>
        <dbReference type="ChEBI" id="CHEBI:29105"/>
        <label>2</label>
    </ligand>
</feature>
<dbReference type="PRINTS" id="PR00113">
    <property type="entry name" value="ALKPHPHTASE"/>
</dbReference>
<dbReference type="Pfam" id="PF00245">
    <property type="entry name" value="Alk_phosphatase"/>
    <property type="match status" value="1"/>
</dbReference>
<dbReference type="OrthoDB" id="9794455at2"/>
<proteinExistence type="inferred from homology"/>
<dbReference type="InterPro" id="IPR018299">
    <property type="entry name" value="Alkaline_phosphatase_AS"/>
</dbReference>
<keyword evidence="5 8" id="KW-0862">Zinc</keyword>
<dbReference type="GO" id="GO:0046872">
    <property type="term" value="F:metal ion binding"/>
    <property type="evidence" value="ECO:0007669"/>
    <property type="project" value="UniProtKB-KW"/>
</dbReference>
<protein>
    <submittedName>
        <fullName evidence="10">Alkaline phosphatase</fullName>
    </submittedName>
</protein>
<dbReference type="CDD" id="cd16012">
    <property type="entry name" value="ALP"/>
    <property type="match status" value="1"/>
</dbReference>
<comment type="cofactor">
    <cofactor evidence="8">
        <name>Mg(2+)</name>
        <dbReference type="ChEBI" id="CHEBI:18420"/>
    </cofactor>
    <text evidence="8">Binds 1 Mg(2+) ion.</text>
</comment>
<evidence type="ECO:0000256" key="7">
    <source>
        <dbReference type="PIRSR" id="PIRSR601952-1"/>
    </source>
</evidence>
<dbReference type="RefSeq" id="WP_078810713.1">
    <property type="nucleotide sequence ID" value="NZ_FUWM01000020.1"/>
</dbReference>
<feature type="active site" description="Phosphoserine intermediate" evidence="7">
    <location>
        <position position="108"/>
    </location>
</feature>
<comment type="cofactor">
    <cofactor evidence="8">
        <name>Zn(2+)</name>
        <dbReference type="ChEBI" id="CHEBI:29105"/>
    </cofactor>
    <text evidence="8">Binds 2 Zn(2+) ions.</text>
</comment>
<evidence type="ECO:0000256" key="8">
    <source>
        <dbReference type="PIRSR" id="PIRSR601952-2"/>
    </source>
</evidence>
<feature type="binding site" evidence="8">
    <location>
        <position position="339"/>
    </location>
    <ligand>
        <name>Zn(2+)</name>
        <dbReference type="ChEBI" id="CHEBI:29105"/>
        <label>2</label>
    </ligand>
</feature>
<evidence type="ECO:0000256" key="1">
    <source>
        <dbReference type="ARBA" id="ARBA00005984"/>
    </source>
</evidence>
<evidence type="ECO:0000313" key="11">
    <source>
        <dbReference type="Proteomes" id="UP000190625"/>
    </source>
</evidence>
<dbReference type="PROSITE" id="PS00123">
    <property type="entry name" value="ALKALINE_PHOSPHATASE"/>
    <property type="match status" value="1"/>
</dbReference>
<dbReference type="GO" id="GO:0004035">
    <property type="term" value="F:alkaline phosphatase activity"/>
    <property type="evidence" value="ECO:0007669"/>
    <property type="project" value="TreeGrafter"/>
</dbReference>
<sequence length="487" mass="52744">MFKKMSTTKKALIVLVALVVFAVGLTGIVSAMSSGPVEKGDTKKDVVTKKPKYVFLFIGDGMASSQRQLGEYLLRAKTGNPEKDLTMNKFPVAGMNTTYAANTLVTDSAAAATALATGYKTDKGMIGQLPNGDAVKTLIEVARDKGLATGVISNMRLTHATPASFMAHNESRYNPNQIAEDIAESNIDFLAGGGYRHFVPKDSELGSKRKDNKNLVKAFADKGYKTFVNDPKGFRNYEPQSGDKVFAPLTYSHFPYELDRDAKKTPSLAEVTRKGIDTLAKHENGFAMMVEGGRIDYAGHANGPATVATDILAFDEAVAEAYEFYLKHPNETLIVVTGDHETGGLGLGFKNNYFLNIDALLPIKASIDSINYDGNREKTFAYIKNEFGLTDLTAEERAKIEKGMDLDDAGKKPVDHMPSFMSPVNAAVAEIVSARANLFWTTYAHSGTTVPLTAIGVGAESFGGYKDNTEVARTMAEVMNIELTSEK</sequence>
<dbReference type="SMART" id="SM00098">
    <property type="entry name" value="alkPPc"/>
    <property type="match status" value="1"/>
</dbReference>
<feature type="binding site" evidence="8">
    <location>
        <position position="60"/>
    </location>
    <ligand>
        <name>Zn(2+)</name>
        <dbReference type="ChEBI" id="CHEBI:29105"/>
        <label>2</label>
    </ligand>
</feature>
<dbReference type="InterPro" id="IPR001952">
    <property type="entry name" value="Alkaline_phosphatase"/>
</dbReference>
<feature type="binding site" evidence="8">
    <location>
        <position position="291"/>
    </location>
    <ligand>
        <name>Mg(2+)</name>
        <dbReference type="ChEBI" id="CHEBI:18420"/>
    </ligand>
</feature>
<keyword evidence="4" id="KW-0378">Hydrolase</keyword>
<comment type="similarity">
    <text evidence="1 9">Belongs to the alkaline phosphatase family.</text>
</comment>
<keyword evidence="2" id="KW-0597">Phosphoprotein</keyword>
<dbReference type="Proteomes" id="UP000190625">
    <property type="component" value="Unassembled WGS sequence"/>
</dbReference>
<dbReference type="Gene3D" id="1.10.60.40">
    <property type="match status" value="1"/>
</dbReference>
<organism evidence="10 11">
    <name type="scientific">Selenihalanaerobacter shriftii</name>
    <dbReference type="NCBI Taxonomy" id="142842"/>
    <lineage>
        <taxon>Bacteria</taxon>
        <taxon>Bacillati</taxon>
        <taxon>Bacillota</taxon>
        <taxon>Clostridia</taxon>
        <taxon>Halanaerobiales</taxon>
        <taxon>Halobacteroidaceae</taxon>
        <taxon>Selenihalanaerobacter</taxon>
    </lineage>
</organism>
<dbReference type="PANTHER" id="PTHR11596:SF5">
    <property type="entry name" value="ALKALINE PHOSPHATASE"/>
    <property type="match status" value="1"/>
</dbReference>
<feature type="binding site" evidence="8">
    <location>
        <position position="340"/>
    </location>
    <ligand>
        <name>Zn(2+)</name>
        <dbReference type="ChEBI" id="CHEBI:29105"/>
        <label>2</label>
    </ligand>
</feature>
<evidence type="ECO:0000256" key="5">
    <source>
        <dbReference type="ARBA" id="ARBA00022833"/>
    </source>
</evidence>
<feature type="binding site" evidence="8">
    <location>
        <position position="296"/>
    </location>
    <ligand>
        <name>Zn(2+)</name>
        <dbReference type="ChEBI" id="CHEBI:29105"/>
        <label>2</label>
    </ligand>
</feature>
<evidence type="ECO:0000256" key="6">
    <source>
        <dbReference type="ARBA" id="ARBA00022842"/>
    </source>
</evidence>
<dbReference type="PANTHER" id="PTHR11596">
    <property type="entry name" value="ALKALINE PHOSPHATASE"/>
    <property type="match status" value="1"/>
</dbReference>
<dbReference type="AlphaFoldDB" id="A0A1T4PQH9"/>
<keyword evidence="3 8" id="KW-0479">Metal-binding</keyword>
<evidence type="ECO:0000256" key="3">
    <source>
        <dbReference type="ARBA" id="ARBA00022723"/>
    </source>
</evidence>
<dbReference type="SUPFAM" id="SSF53649">
    <property type="entry name" value="Alkaline phosphatase-like"/>
    <property type="match status" value="1"/>
</dbReference>
<gene>
    <name evidence="10" type="ORF">SAMN02745118_02273</name>
</gene>
<dbReference type="EMBL" id="FUWM01000020">
    <property type="protein sequence ID" value="SJZ93561.1"/>
    <property type="molecule type" value="Genomic_DNA"/>
</dbReference>